<evidence type="ECO:0000259" key="2">
    <source>
        <dbReference type="Pfam" id="PF13539"/>
    </source>
</evidence>
<comment type="caution">
    <text evidence="3">The sequence shown here is derived from an EMBL/GenBank/DDBJ whole genome shotgun (WGS) entry which is preliminary data.</text>
</comment>
<dbReference type="CDD" id="cd14845">
    <property type="entry name" value="L-Ala-D-Glu_peptidase_like"/>
    <property type="match status" value="1"/>
</dbReference>
<accession>A0AAW7IDY6</accession>
<feature type="domain" description="Peptidase M15C" evidence="2">
    <location>
        <begin position="82"/>
        <end position="144"/>
    </location>
</feature>
<dbReference type="RefSeq" id="WP_289319773.1">
    <property type="nucleotide sequence ID" value="NZ_JAUCEY010000008.1"/>
</dbReference>
<evidence type="ECO:0000259" key="1">
    <source>
        <dbReference type="Pfam" id="PF01471"/>
    </source>
</evidence>
<evidence type="ECO:0000313" key="4">
    <source>
        <dbReference type="Proteomes" id="UP001234602"/>
    </source>
</evidence>
<dbReference type="InterPro" id="IPR002477">
    <property type="entry name" value="Peptidoglycan-bd-like"/>
</dbReference>
<organism evidence="3 4">
    <name type="scientific">Peribacillus simplex</name>
    <dbReference type="NCBI Taxonomy" id="1478"/>
    <lineage>
        <taxon>Bacteria</taxon>
        <taxon>Bacillati</taxon>
        <taxon>Bacillota</taxon>
        <taxon>Bacilli</taxon>
        <taxon>Bacillales</taxon>
        <taxon>Bacillaceae</taxon>
        <taxon>Peribacillus</taxon>
    </lineage>
</organism>
<dbReference type="EMBL" id="JAUCEY010000008">
    <property type="protein sequence ID" value="MDM5452212.1"/>
    <property type="molecule type" value="Genomic_DNA"/>
</dbReference>
<dbReference type="Gene3D" id="1.10.101.10">
    <property type="entry name" value="PGBD-like superfamily/PGBD"/>
    <property type="match status" value="2"/>
</dbReference>
<dbReference type="InterPro" id="IPR009045">
    <property type="entry name" value="Zn_M74/Hedgehog-like"/>
</dbReference>
<feature type="domain" description="Peptidoglycan binding-like" evidence="1">
    <location>
        <begin position="247"/>
        <end position="294"/>
    </location>
</feature>
<dbReference type="AlphaFoldDB" id="A0AAW7IDY6"/>
<proteinExistence type="predicted"/>
<gene>
    <name evidence="3" type="ORF">QUF89_08420</name>
</gene>
<dbReference type="PANTHER" id="PTHR34385">
    <property type="entry name" value="D-ALANYL-D-ALANINE CARBOXYPEPTIDASE"/>
    <property type="match status" value="1"/>
</dbReference>
<dbReference type="SUPFAM" id="SSF55166">
    <property type="entry name" value="Hedgehog/DD-peptidase"/>
    <property type="match status" value="1"/>
</dbReference>
<dbReference type="InterPro" id="IPR036365">
    <property type="entry name" value="PGBD-like_sf"/>
</dbReference>
<sequence length="299" mass="33189">MKVGLRTLLERSVKRMGKGMNPIVKASALEMVERAYKEGITVQISAGYRSLEEQANLYGQGRVYSYKGKNYSNLAKPIVTNAKPGQSYHNFGLAIDFFIVSDDGKKAIWTVNSKWKRVAAIGKELGFIWGGDWTSFKDYPHLEMTGGLSYKQLQAGKKPHITSPKTSKGDDHIISIQKTINSRYKTSIAVDGVYGPKTRSALIKGLQAELNKQFNKKLVVDGKWGPKTKTAVVTIKKGASCNITWILQAALYMEGFDPGPLDAIFGENTEMALYKYQKAKNMTADKQAGKETWNGLFGR</sequence>
<dbReference type="Proteomes" id="UP001234602">
    <property type="component" value="Unassembled WGS sequence"/>
</dbReference>
<dbReference type="InterPro" id="IPR052179">
    <property type="entry name" value="DD-CPase-like"/>
</dbReference>
<reference evidence="3" key="1">
    <citation type="submission" date="2023-06" db="EMBL/GenBank/DDBJ databases">
        <title>Comparative genomics of Bacillaceae isolates and their secondary metabolite potential.</title>
        <authorList>
            <person name="Song L."/>
            <person name="Nielsen L.J."/>
            <person name="Mohite O."/>
            <person name="Xu X."/>
            <person name="Weber T."/>
            <person name="Kovacs A.T."/>
        </authorList>
    </citation>
    <scope>NUCLEOTIDE SEQUENCE</scope>
    <source>
        <strain evidence="3">D8_B_37</strain>
    </source>
</reference>
<dbReference type="GO" id="GO:0008233">
    <property type="term" value="F:peptidase activity"/>
    <property type="evidence" value="ECO:0007669"/>
    <property type="project" value="InterPro"/>
</dbReference>
<protein>
    <submittedName>
        <fullName evidence="3">M15 family metallopeptidase</fullName>
    </submittedName>
</protein>
<dbReference type="InterPro" id="IPR039561">
    <property type="entry name" value="Peptidase_M15C"/>
</dbReference>
<dbReference type="InterPro" id="IPR036366">
    <property type="entry name" value="PGBDSf"/>
</dbReference>
<dbReference type="SUPFAM" id="SSF47090">
    <property type="entry name" value="PGBD-like"/>
    <property type="match status" value="1"/>
</dbReference>
<evidence type="ECO:0000313" key="3">
    <source>
        <dbReference type="EMBL" id="MDM5452212.1"/>
    </source>
</evidence>
<dbReference type="Pfam" id="PF13539">
    <property type="entry name" value="Peptidase_M15_4"/>
    <property type="match status" value="1"/>
</dbReference>
<name>A0AAW7IDY6_9BACI</name>
<dbReference type="Gene3D" id="3.30.1380.10">
    <property type="match status" value="1"/>
</dbReference>
<dbReference type="PANTHER" id="PTHR34385:SF1">
    <property type="entry name" value="PEPTIDOGLYCAN L-ALANYL-D-GLUTAMATE ENDOPEPTIDASE CWLK"/>
    <property type="match status" value="1"/>
</dbReference>
<dbReference type="Pfam" id="PF01471">
    <property type="entry name" value="PG_binding_1"/>
    <property type="match status" value="1"/>
</dbReference>